<dbReference type="SUPFAM" id="SSF55874">
    <property type="entry name" value="ATPase domain of HSP90 chaperone/DNA topoisomerase II/histidine kinase"/>
    <property type="match status" value="1"/>
</dbReference>
<accession>A0A540WA85</accession>
<comment type="caution">
    <text evidence="3">The sequence shown here is derived from an EMBL/GenBank/DDBJ whole genome shotgun (WGS) entry which is preliminary data.</text>
</comment>
<evidence type="ECO:0000313" key="4">
    <source>
        <dbReference type="Proteomes" id="UP000319103"/>
    </source>
</evidence>
<keyword evidence="3" id="KW-0547">Nucleotide-binding</keyword>
<dbReference type="Proteomes" id="UP000319103">
    <property type="component" value="Unassembled WGS sequence"/>
</dbReference>
<organism evidence="3 4">
    <name type="scientific">Kitasatospora acidiphila</name>
    <dbReference type="NCBI Taxonomy" id="2567942"/>
    <lineage>
        <taxon>Bacteria</taxon>
        <taxon>Bacillati</taxon>
        <taxon>Actinomycetota</taxon>
        <taxon>Actinomycetes</taxon>
        <taxon>Kitasatosporales</taxon>
        <taxon>Streptomycetaceae</taxon>
        <taxon>Kitasatospora</taxon>
    </lineage>
</organism>
<dbReference type="InterPro" id="IPR050267">
    <property type="entry name" value="Anti-sigma-factor_SerPK"/>
</dbReference>
<dbReference type="EMBL" id="VIGB01000003">
    <property type="protein sequence ID" value="TQF05817.1"/>
    <property type="molecule type" value="Genomic_DNA"/>
</dbReference>
<evidence type="ECO:0000313" key="3">
    <source>
        <dbReference type="EMBL" id="TQF05817.1"/>
    </source>
</evidence>
<sequence>MLRAWPIAGPGTNGGVMQTLNHELPAWCLFQPVPESVSQARKWLRSLLYESPGWLPSGTLDPEDLEVVVSELATNAVRAAAAVNRQGSAWSYRLVIDRTPTGFCIDVTDPSPAIPLLPEPTPTALDLLTESGRGLPMLRAYGFTWHALQQYHQGSKTIRYQLSTSPTGGLN</sequence>
<feature type="domain" description="Histidine kinase/HSP90-like ATPase" evidence="2">
    <location>
        <begin position="32"/>
        <end position="140"/>
    </location>
</feature>
<protein>
    <submittedName>
        <fullName evidence="3">ATP-binding protein</fullName>
    </submittedName>
</protein>
<dbReference type="CDD" id="cd16936">
    <property type="entry name" value="HATPase_RsbW-like"/>
    <property type="match status" value="1"/>
</dbReference>
<keyword evidence="1" id="KW-0808">Transferase</keyword>
<proteinExistence type="predicted"/>
<dbReference type="Pfam" id="PF13581">
    <property type="entry name" value="HATPase_c_2"/>
    <property type="match status" value="1"/>
</dbReference>
<reference evidence="3 4" key="1">
    <citation type="submission" date="2019-06" db="EMBL/GenBank/DDBJ databases">
        <title>Description of Kitasatospora acidophila sp. nov. isolated from pine grove soil, and reclassification of Streptomyces novaecaesareae to Kitasatospora novaeceasareae comb. nov.</title>
        <authorList>
            <person name="Kim M.J."/>
        </authorList>
    </citation>
    <scope>NUCLEOTIDE SEQUENCE [LARGE SCALE GENOMIC DNA]</scope>
    <source>
        <strain evidence="3 4">MMS16-CNU292</strain>
    </source>
</reference>
<dbReference type="PANTHER" id="PTHR35526:SF3">
    <property type="entry name" value="ANTI-SIGMA-F FACTOR RSBW"/>
    <property type="match status" value="1"/>
</dbReference>
<dbReference type="PANTHER" id="PTHR35526">
    <property type="entry name" value="ANTI-SIGMA-F FACTOR RSBW-RELATED"/>
    <property type="match status" value="1"/>
</dbReference>
<dbReference type="AlphaFoldDB" id="A0A540WA85"/>
<evidence type="ECO:0000256" key="1">
    <source>
        <dbReference type="ARBA" id="ARBA00022527"/>
    </source>
</evidence>
<dbReference type="Gene3D" id="3.30.565.10">
    <property type="entry name" value="Histidine kinase-like ATPase, C-terminal domain"/>
    <property type="match status" value="1"/>
</dbReference>
<keyword evidence="1" id="KW-0723">Serine/threonine-protein kinase</keyword>
<gene>
    <name evidence="3" type="ORF">E6W39_30790</name>
</gene>
<keyword evidence="1" id="KW-0418">Kinase</keyword>
<dbReference type="GO" id="GO:0004674">
    <property type="term" value="F:protein serine/threonine kinase activity"/>
    <property type="evidence" value="ECO:0007669"/>
    <property type="project" value="UniProtKB-KW"/>
</dbReference>
<dbReference type="InterPro" id="IPR036890">
    <property type="entry name" value="HATPase_C_sf"/>
</dbReference>
<evidence type="ECO:0000259" key="2">
    <source>
        <dbReference type="Pfam" id="PF13581"/>
    </source>
</evidence>
<keyword evidence="3" id="KW-0067">ATP-binding</keyword>
<dbReference type="OrthoDB" id="4298619at2"/>
<name>A0A540WA85_9ACTN</name>
<dbReference type="GO" id="GO:0005524">
    <property type="term" value="F:ATP binding"/>
    <property type="evidence" value="ECO:0007669"/>
    <property type="project" value="UniProtKB-KW"/>
</dbReference>
<keyword evidence="4" id="KW-1185">Reference proteome</keyword>
<dbReference type="InterPro" id="IPR003594">
    <property type="entry name" value="HATPase_dom"/>
</dbReference>